<dbReference type="PANTHER" id="PTHR12875">
    <property type="entry name" value="GOLGI TO ER TRAFFIC PROTEIN 4 HOMOLOG"/>
    <property type="match status" value="1"/>
</dbReference>
<dbReference type="EMBL" id="CP115613">
    <property type="protein sequence ID" value="WBW74664.1"/>
    <property type="molecule type" value="Genomic_DNA"/>
</dbReference>
<dbReference type="RefSeq" id="XP_056038907.1">
    <property type="nucleotide sequence ID" value="XM_056183086.1"/>
</dbReference>
<dbReference type="GO" id="GO:0005829">
    <property type="term" value="C:cytosol"/>
    <property type="evidence" value="ECO:0007669"/>
    <property type="project" value="TreeGrafter"/>
</dbReference>
<dbReference type="KEGG" id="som:SOMG_04299"/>
<dbReference type="AlphaFoldDB" id="A0AAE9WFE3"/>
<dbReference type="GO" id="GO:0045048">
    <property type="term" value="P:protein insertion into ER membrane"/>
    <property type="evidence" value="ECO:0007669"/>
    <property type="project" value="InterPro"/>
</dbReference>
<dbReference type="InterPro" id="IPR011990">
    <property type="entry name" value="TPR-like_helical_dom_sf"/>
</dbReference>
<organism evidence="2 3">
    <name type="scientific">Schizosaccharomyces osmophilus</name>
    <dbReference type="NCBI Taxonomy" id="2545709"/>
    <lineage>
        <taxon>Eukaryota</taxon>
        <taxon>Fungi</taxon>
        <taxon>Dikarya</taxon>
        <taxon>Ascomycota</taxon>
        <taxon>Taphrinomycotina</taxon>
        <taxon>Schizosaccharomycetes</taxon>
        <taxon>Schizosaccharomycetales</taxon>
        <taxon>Schizosaccharomycetaceae</taxon>
        <taxon>Schizosaccharomyces</taxon>
    </lineage>
</organism>
<accession>A0AAE9WFE3</accession>
<protein>
    <submittedName>
        <fullName evidence="2">TRC complex (ER membrane insertion) subunit Get4</fullName>
    </submittedName>
</protein>
<sequence length="306" mass="34299">MSVMESKIKRAEARLREDPYEGHQMIRTLVNRQVMSKKYDDSIALLYSGAKTLFELEQSGSAGDLSIYLMDVFMKASSSVSMDNKAKALALLGSFPSEEGSKKQYVKKLLEWTNCTGPQGDRDVHASVGIMFAKWGDPVSAERHLVLGNEKCPAFYAQMLFNWAHASKHEDPALFIGRAVLKYLLVGSPADALQCLTKFMQLFERSGQSPDETFTIDGIRIPAYNSYPYLNYLHLLVLAAYRKDKETYISLLQKYPKKPEWESALAKVEDVYFGIRPVNPQPNILSNLMSSLFTNPSGGGNAIDLE</sequence>
<gene>
    <name evidence="2" type="primary">get4</name>
    <name evidence="2" type="ORF">SOMG_04299</name>
</gene>
<dbReference type="Proteomes" id="UP001212411">
    <property type="component" value="Chromosome 3"/>
</dbReference>
<evidence type="ECO:0000313" key="3">
    <source>
        <dbReference type="Proteomes" id="UP001212411"/>
    </source>
</evidence>
<dbReference type="Gene3D" id="1.25.40.10">
    <property type="entry name" value="Tetratricopeptide repeat domain"/>
    <property type="match status" value="1"/>
</dbReference>
<name>A0AAE9WFE3_9SCHI</name>
<dbReference type="InterPro" id="IPR007317">
    <property type="entry name" value="GET4"/>
</dbReference>
<comment type="similarity">
    <text evidence="1">Belongs to the GET4 family.</text>
</comment>
<evidence type="ECO:0000256" key="1">
    <source>
        <dbReference type="ARBA" id="ARBA00005351"/>
    </source>
</evidence>
<reference evidence="2 3" key="1">
    <citation type="journal article" date="2023" name="G3 (Bethesda)">
        <title>A high-quality reference genome for the fission yeast Schizosaccharomyces osmophilus.</title>
        <authorList>
            <person name="Jia G.S."/>
            <person name="Zhang W.C."/>
            <person name="Liang Y."/>
            <person name="Liu X.H."/>
            <person name="Rhind N."/>
            <person name="Pidoux A."/>
            <person name="Brysch-Herzberg M."/>
            <person name="Du L.L."/>
        </authorList>
    </citation>
    <scope>NUCLEOTIDE SEQUENCE [LARGE SCALE GENOMIC DNA]</scope>
    <source>
        <strain evidence="2 3">CBS 15793</strain>
    </source>
</reference>
<proteinExistence type="inferred from homology"/>
<dbReference type="Pfam" id="PF04190">
    <property type="entry name" value="GET4"/>
    <property type="match status" value="1"/>
</dbReference>
<dbReference type="GeneID" id="80877775"/>
<dbReference type="PANTHER" id="PTHR12875:SF0">
    <property type="entry name" value="GOLGI TO ER TRAFFIC PROTEIN 4 HOMOLOG"/>
    <property type="match status" value="1"/>
</dbReference>
<keyword evidence="3" id="KW-1185">Reference proteome</keyword>
<evidence type="ECO:0000313" key="2">
    <source>
        <dbReference type="EMBL" id="WBW74664.1"/>
    </source>
</evidence>